<dbReference type="Pfam" id="PF03703">
    <property type="entry name" value="bPH_2"/>
    <property type="match status" value="1"/>
</dbReference>
<feature type="region of interest" description="Disordered" evidence="1">
    <location>
        <begin position="172"/>
        <end position="191"/>
    </location>
</feature>
<evidence type="ECO:0000313" key="5">
    <source>
        <dbReference type="Proteomes" id="UP000198233"/>
    </source>
</evidence>
<protein>
    <recommendedName>
        <fullName evidence="3">YdbS-like PH domain-containing protein</fullName>
    </recommendedName>
</protein>
<sequence length="191" mass="20623">MEENTLLEARFSPKLGLYWLTSGAVLLGVTVVGIPLLLLWFPLGLLVTNRYIANMSAELTTKKLIVRKGILTRTENTVPLDKITDMAMIQGPLMRLFGIHKLTIETAGQSGAGALISLTGVEEVAEFRAAVMAQKSALSESQIRPEAKADLATQTLACLQSISETLVRIETRLTPPSEADKAQQSSLSTGE</sequence>
<evidence type="ECO:0000256" key="1">
    <source>
        <dbReference type="SAM" id="MobiDB-lite"/>
    </source>
</evidence>
<dbReference type="Proteomes" id="UP000198233">
    <property type="component" value="Chromosome"/>
</dbReference>
<proteinExistence type="predicted"/>
<dbReference type="PANTHER" id="PTHR37938:SF1">
    <property type="entry name" value="BLL0215 PROTEIN"/>
    <property type="match status" value="1"/>
</dbReference>
<dbReference type="KEGG" id="smav:CFF01_04445"/>
<evidence type="ECO:0000313" key="4">
    <source>
        <dbReference type="EMBL" id="ASJ95899.1"/>
    </source>
</evidence>
<feature type="transmembrane region" description="Helical" evidence="2">
    <location>
        <begin position="16"/>
        <end position="41"/>
    </location>
</feature>
<reference evidence="4 5" key="1">
    <citation type="submission" date="2017-06" db="EMBL/GenBank/DDBJ databases">
        <title>Complete genome sequence of Shewanella marisflavi EP1 associated with anaerobic 2,4-dinitrotoluene reduction and salt tolerance.</title>
        <authorList>
            <person name="Huang J."/>
        </authorList>
    </citation>
    <scope>NUCLEOTIDE SEQUENCE [LARGE SCALE GENOMIC DNA]</scope>
    <source>
        <strain evidence="4 5">EP1</strain>
    </source>
</reference>
<keyword evidence="2" id="KW-1133">Transmembrane helix</keyword>
<dbReference type="AlphaFoldDB" id="A0AAC9TYL4"/>
<evidence type="ECO:0000256" key="2">
    <source>
        <dbReference type="SAM" id="Phobius"/>
    </source>
</evidence>
<name>A0AAC9TYL4_9GAMM</name>
<dbReference type="PANTHER" id="PTHR37938">
    <property type="entry name" value="BLL0215 PROTEIN"/>
    <property type="match status" value="1"/>
</dbReference>
<evidence type="ECO:0000259" key="3">
    <source>
        <dbReference type="Pfam" id="PF03703"/>
    </source>
</evidence>
<gene>
    <name evidence="4" type="ORF">CFF01_04445</name>
</gene>
<organism evidence="4 5">
    <name type="scientific">Shewanella marisflavi</name>
    <dbReference type="NCBI Taxonomy" id="260364"/>
    <lineage>
        <taxon>Bacteria</taxon>
        <taxon>Pseudomonadati</taxon>
        <taxon>Pseudomonadota</taxon>
        <taxon>Gammaproteobacteria</taxon>
        <taxon>Alteromonadales</taxon>
        <taxon>Shewanellaceae</taxon>
        <taxon>Shewanella</taxon>
    </lineage>
</organism>
<feature type="compositionally biased region" description="Polar residues" evidence="1">
    <location>
        <begin position="182"/>
        <end position="191"/>
    </location>
</feature>
<accession>A0AAC9TYL4</accession>
<dbReference type="EMBL" id="CP022272">
    <property type="protein sequence ID" value="ASJ95899.1"/>
    <property type="molecule type" value="Genomic_DNA"/>
</dbReference>
<dbReference type="InterPro" id="IPR005182">
    <property type="entry name" value="YdbS-like_PH"/>
</dbReference>
<keyword evidence="2" id="KW-0812">Transmembrane</keyword>
<dbReference type="RefSeq" id="WP_088904007.1">
    <property type="nucleotide sequence ID" value="NZ_CP022272.1"/>
</dbReference>
<feature type="domain" description="YdbS-like PH" evidence="3">
    <location>
        <begin position="58"/>
        <end position="129"/>
    </location>
</feature>
<keyword evidence="2" id="KW-0472">Membrane</keyword>